<dbReference type="PROSITE" id="PS00507">
    <property type="entry name" value="NI_HGENASE_L_1"/>
    <property type="match status" value="1"/>
</dbReference>
<feature type="binding site" evidence="8">
    <location>
        <position position="60"/>
    </location>
    <ligand>
        <name>Ni(2+)</name>
        <dbReference type="ChEBI" id="CHEBI:49786"/>
    </ligand>
</feature>
<keyword evidence="8" id="KW-0408">Iron</keyword>
<keyword evidence="6 8" id="KW-0479">Metal-binding</keyword>
<dbReference type="InterPro" id="IPR050867">
    <property type="entry name" value="NiFe/NiFeSe_hydrgnase_LSU"/>
</dbReference>
<gene>
    <name evidence="10" type="primary">hupL</name>
    <name evidence="10" type="ORF">ERS852471_00040</name>
</gene>
<protein>
    <submittedName>
        <fullName evidence="10">[Ni/Fe] hydrogenase, large subunit</fullName>
        <ecNumber evidence="10">1.12.99.6</ecNumber>
    </submittedName>
</protein>
<dbReference type="Pfam" id="PF00374">
    <property type="entry name" value="NiFeSe_Hases"/>
    <property type="match status" value="3"/>
</dbReference>
<dbReference type="InterPro" id="IPR029014">
    <property type="entry name" value="NiFe-Hase_large"/>
</dbReference>
<evidence type="ECO:0000256" key="8">
    <source>
        <dbReference type="PIRSR" id="PIRSR601501-1"/>
    </source>
</evidence>
<dbReference type="GO" id="GO:0033748">
    <property type="term" value="F:hydrogenase (acceptor) activity"/>
    <property type="evidence" value="ECO:0007669"/>
    <property type="project" value="UniProtKB-EC"/>
</dbReference>
<dbReference type="RefSeq" id="WP_148315720.1">
    <property type="nucleotide sequence ID" value="NZ_CABIXQ010000001.1"/>
</dbReference>
<dbReference type="EC" id="1.12.99.6" evidence="10"/>
<comment type="cofactor">
    <cofactor evidence="8">
        <name>Fe cation</name>
        <dbReference type="ChEBI" id="CHEBI:24875"/>
    </cofactor>
</comment>
<dbReference type="AlphaFoldDB" id="A0A173XK23"/>
<feature type="binding site" evidence="8">
    <location>
        <position position="63"/>
    </location>
    <ligand>
        <name>Fe cation</name>
        <dbReference type="ChEBI" id="CHEBI:24875"/>
    </ligand>
</feature>
<keyword evidence="7 9" id="KW-0560">Oxidoreductase</keyword>
<sequence>MHNIIVDPVTRVSGLLSIEVQVENNKVVDAKACGNQFRGFEKMFEGRSPLDMIRLTPRICGICSTHHALTSVRALEDAMKINPDENGRIIRDIANGFEFIQNYLRWTYFFVFPDYLEIITVNPLFKTETPKVADYRLDKAITNKINEDYVEAIRLSREAHKGLAVLAGKAPHPHGIWVGGITTNIDIPQIESCRYIITILKDFIINKLIPDVEIIAKAYSDYFKIGGGHGNLMSYGLYDNYAPPIRYSLPKVRINGKEEDLDINNITESVKYTWAVDNGQPLIPGKSNPASPDPTKQGAYSWINAPRYKGFAMEVGALARMTLSGEYKGGISTMDRILAKAYEAKRVCEITEELIKIAKLGKAVQKEWQVPSKALGVGLSEAERGSLAHWISINDKKVENYTVIPPSTWNISPKDDKGVRGTAEEALIGTEIQDITSPVEVGRILRSFDPCLSCAAHVTSDRHKAVTINILA</sequence>
<dbReference type="PANTHER" id="PTHR42958:SF2">
    <property type="entry name" value="UPTAKE HYDROGENASE LARGE SUBUNIT"/>
    <property type="match status" value="1"/>
</dbReference>
<feature type="binding site" evidence="8">
    <location>
        <position position="403"/>
    </location>
    <ligand>
        <name>Mg(2+)</name>
        <dbReference type="ChEBI" id="CHEBI:18420"/>
    </ligand>
</feature>
<evidence type="ECO:0000256" key="1">
    <source>
        <dbReference type="ARBA" id="ARBA00001967"/>
    </source>
</evidence>
<evidence type="ECO:0000313" key="10">
    <source>
        <dbReference type="EMBL" id="CUN50975.1"/>
    </source>
</evidence>
<evidence type="ECO:0000256" key="7">
    <source>
        <dbReference type="ARBA" id="ARBA00023002"/>
    </source>
</evidence>
<dbReference type="GO" id="GO:0016151">
    <property type="term" value="F:nickel cation binding"/>
    <property type="evidence" value="ECO:0007669"/>
    <property type="project" value="InterPro"/>
</dbReference>
<evidence type="ECO:0000256" key="2">
    <source>
        <dbReference type="ARBA" id="ARBA00004196"/>
    </source>
</evidence>
<proteinExistence type="inferred from homology"/>
<dbReference type="OrthoDB" id="9761717at2"/>
<dbReference type="Proteomes" id="UP000095594">
    <property type="component" value="Unassembled WGS sequence"/>
</dbReference>
<feature type="binding site" evidence="8">
    <location>
        <position position="454"/>
    </location>
    <ligand>
        <name>Fe cation</name>
        <dbReference type="ChEBI" id="CHEBI:24875"/>
    </ligand>
</feature>
<evidence type="ECO:0000313" key="11">
    <source>
        <dbReference type="Proteomes" id="UP000095594"/>
    </source>
</evidence>
<feature type="binding site" evidence="8">
    <location>
        <position position="457"/>
    </location>
    <ligand>
        <name>Mg(2+)</name>
        <dbReference type="ChEBI" id="CHEBI:18420"/>
    </ligand>
</feature>
<feature type="binding site" evidence="8">
    <location>
        <position position="451"/>
    </location>
    <ligand>
        <name>Ni(2+)</name>
        <dbReference type="ChEBI" id="CHEBI:49786"/>
    </ligand>
</feature>
<feature type="binding site" evidence="8">
    <location>
        <position position="63"/>
    </location>
    <ligand>
        <name>Ni(2+)</name>
        <dbReference type="ChEBI" id="CHEBI:49786"/>
    </ligand>
</feature>
<accession>A0A173XK23</accession>
<comment type="similarity">
    <text evidence="3 9">Belongs to the [NiFe]/[NiFeSe] hydrogenase large subunit family.</text>
</comment>
<keyword evidence="5 8" id="KW-0533">Nickel</keyword>
<reference evidence="10 11" key="1">
    <citation type="submission" date="2015-09" db="EMBL/GenBank/DDBJ databases">
        <authorList>
            <consortium name="Pathogen Informatics"/>
        </authorList>
    </citation>
    <scope>NUCLEOTIDE SEQUENCE [LARGE SCALE GENOMIC DNA]</scope>
    <source>
        <strain evidence="10 11">2789STDY5834856</strain>
    </source>
</reference>
<dbReference type="GO" id="GO:0030313">
    <property type="term" value="C:cell envelope"/>
    <property type="evidence" value="ECO:0007669"/>
    <property type="project" value="UniProtKB-SubCell"/>
</dbReference>
<evidence type="ECO:0000256" key="9">
    <source>
        <dbReference type="RuleBase" id="RU003896"/>
    </source>
</evidence>
<comment type="subcellular location">
    <subcellularLocation>
        <location evidence="2">Cell envelope</location>
    </subcellularLocation>
</comment>
<comment type="subunit">
    <text evidence="4">Heterodimer of a large and a small subunit.</text>
</comment>
<organism evidence="10 11">
    <name type="scientific">Clostridium disporicum</name>
    <dbReference type="NCBI Taxonomy" id="84024"/>
    <lineage>
        <taxon>Bacteria</taxon>
        <taxon>Bacillati</taxon>
        <taxon>Bacillota</taxon>
        <taxon>Clostridia</taxon>
        <taxon>Eubacteriales</taxon>
        <taxon>Clostridiaceae</taxon>
        <taxon>Clostridium</taxon>
    </lineage>
</organism>
<evidence type="ECO:0000256" key="5">
    <source>
        <dbReference type="ARBA" id="ARBA00022596"/>
    </source>
</evidence>
<dbReference type="InterPro" id="IPR018194">
    <property type="entry name" value="Ni-dep_hyd_lsu_Ni_BS"/>
</dbReference>
<evidence type="ECO:0000256" key="6">
    <source>
        <dbReference type="ARBA" id="ARBA00022723"/>
    </source>
</evidence>
<name>A0A173XK23_9CLOT</name>
<evidence type="ECO:0000256" key="3">
    <source>
        <dbReference type="ARBA" id="ARBA00009292"/>
    </source>
</evidence>
<evidence type="ECO:0000256" key="4">
    <source>
        <dbReference type="ARBA" id="ARBA00011771"/>
    </source>
</evidence>
<comment type="cofactor">
    <cofactor evidence="1 8">
        <name>Ni(2+)</name>
        <dbReference type="ChEBI" id="CHEBI:49786"/>
    </cofactor>
</comment>
<dbReference type="InterPro" id="IPR001501">
    <property type="entry name" value="Ni-dep_hyd_lsu"/>
</dbReference>
<feature type="binding site" evidence="8">
    <location>
        <position position="41"/>
    </location>
    <ligand>
        <name>Mg(2+)</name>
        <dbReference type="ChEBI" id="CHEBI:18420"/>
    </ligand>
</feature>
<dbReference type="SUPFAM" id="SSF56762">
    <property type="entry name" value="HydB/Nqo4-like"/>
    <property type="match status" value="1"/>
</dbReference>
<dbReference type="GO" id="GO:0008901">
    <property type="term" value="F:ferredoxin hydrogenase activity"/>
    <property type="evidence" value="ECO:0007669"/>
    <property type="project" value="InterPro"/>
</dbReference>
<keyword evidence="8" id="KW-0460">Magnesium</keyword>
<dbReference type="EMBL" id="CYZX01000001">
    <property type="protein sequence ID" value="CUN50975.1"/>
    <property type="molecule type" value="Genomic_DNA"/>
</dbReference>
<dbReference type="Gene3D" id="1.10.645.10">
    <property type="entry name" value="Cytochrome-c3 Hydrogenase, chain B"/>
    <property type="match status" value="1"/>
</dbReference>
<dbReference type="PANTHER" id="PTHR42958">
    <property type="entry name" value="HYDROGENASE-2 LARGE CHAIN"/>
    <property type="match status" value="1"/>
</dbReference>
<dbReference type="PROSITE" id="PS00508">
    <property type="entry name" value="NI_HGENASE_L_2"/>
    <property type="match status" value="1"/>
</dbReference>